<evidence type="ECO:0000313" key="1">
    <source>
        <dbReference type="EnsemblPlants" id="cds.evm.model.07.809"/>
    </source>
</evidence>
<protein>
    <submittedName>
        <fullName evidence="1">Uncharacterized protein</fullName>
    </submittedName>
</protein>
<dbReference type="EnsemblPlants" id="evm.model.07.809">
    <property type="protein sequence ID" value="cds.evm.model.07.809"/>
    <property type="gene ID" value="evm.TU.07.809"/>
</dbReference>
<dbReference type="Proteomes" id="UP000596661">
    <property type="component" value="Chromosome 7"/>
</dbReference>
<organism evidence="1 2">
    <name type="scientific">Cannabis sativa</name>
    <name type="common">Hemp</name>
    <name type="synonym">Marijuana</name>
    <dbReference type="NCBI Taxonomy" id="3483"/>
    <lineage>
        <taxon>Eukaryota</taxon>
        <taxon>Viridiplantae</taxon>
        <taxon>Streptophyta</taxon>
        <taxon>Embryophyta</taxon>
        <taxon>Tracheophyta</taxon>
        <taxon>Spermatophyta</taxon>
        <taxon>Magnoliopsida</taxon>
        <taxon>eudicotyledons</taxon>
        <taxon>Gunneridae</taxon>
        <taxon>Pentapetalae</taxon>
        <taxon>rosids</taxon>
        <taxon>fabids</taxon>
        <taxon>Rosales</taxon>
        <taxon>Cannabaceae</taxon>
        <taxon>Cannabis</taxon>
    </lineage>
</organism>
<reference evidence="1" key="2">
    <citation type="submission" date="2021-03" db="UniProtKB">
        <authorList>
            <consortium name="EnsemblPlants"/>
        </authorList>
    </citation>
    <scope>IDENTIFICATION</scope>
</reference>
<reference evidence="1" key="1">
    <citation type="submission" date="2018-11" db="EMBL/GenBank/DDBJ databases">
        <authorList>
            <person name="Grassa J C."/>
        </authorList>
    </citation>
    <scope>NUCLEOTIDE SEQUENCE [LARGE SCALE GENOMIC DNA]</scope>
</reference>
<accession>A0A803Q6J3</accession>
<dbReference type="Gramene" id="evm.model.07.809">
    <property type="protein sequence ID" value="cds.evm.model.07.809"/>
    <property type="gene ID" value="evm.TU.07.809"/>
</dbReference>
<keyword evidence="2" id="KW-1185">Reference proteome</keyword>
<proteinExistence type="predicted"/>
<dbReference type="EMBL" id="UZAU01000648">
    <property type="status" value="NOT_ANNOTATED_CDS"/>
    <property type="molecule type" value="Genomic_DNA"/>
</dbReference>
<evidence type="ECO:0000313" key="2">
    <source>
        <dbReference type="Proteomes" id="UP000596661"/>
    </source>
</evidence>
<name>A0A803Q6J3_CANSA</name>
<sequence>MPSARSQARRDGALVKWHLLEPVVSDLRDSQLLDSTGLANLLPTSAWPTRIRPGKILVHSLTRGLQGGLGIGPNSPIK</sequence>
<dbReference type="AlphaFoldDB" id="A0A803Q6J3"/>